<feature type="domain" description="Nephrocystin 3-like N-terminal" evidence="2">
    <location>
        <begin position="286"/>
        <end position="465"/>
    </location>
</feature>
<dbReference type="OrthoDB" id="443402at2759"/>
<dbReference type="PANTHER" id="PTHR10039">
    <property type="entry name" value="AMELOGENIN"/>
    <property type="match status" value="1"/>
</dbReference>
<keyword evidence="1" id="KW-0677">Repeat</keyword>
<dbReference type="Pfam" id="PF24883">
    <property type="entry name" value="NPHP3_N"/>
    <property type="match status" value="1"/>
</dbReference>
<dbReference type="InterPro" id="IPR056884">
    <property type="entry name" value="NPHP3-like_N"/>
</dbReference>
<dbReference type="InterPro" id="IPR027417">
    <property type="entry name" value="P-loop_NTPase"/>
</dbReference>
<sequence>MEATEALSVAATAVSFADFLIKVVKQISATRASIKGQPDRVVDLATCMAELSSIASTVQNGIKGLRSSYPQHADSINHLTRECFDIETRVKVVVDKLTVNRAGRLETALSTASVAFRSVWLEKELAELSDQLNGIRSRIQLYVLTYTLDEVKNTHNQTDEIREIVQSIEAAMDGRECDFERNGTGQVSYPSGQTHVNTKAIWALTGLVDFSTDPELPPLPAPPATNMAIKETKKSPFAQNICYTLYTAEMGNRESLVALAFPKTFQWLFNIPPGNQPGRGKDSGLRFRQWLGSQSKAVFWITGVPASGKSTLMRFITSHPSLKDQLRGWAGDDQLYIAKFYFWGPGSETQKSRVGLLRSLLHQLLTARPDLAEAVAPRRHLFFQLAGDGSMYPEWEWTELTQCMLRFVTLIRETGSRLALFIDGLDEYDGFLEENPATHKTTDEMMDFLISLSRDPGVKICVSSRPLNIFMDKFKLSPSLTMQDVTQPDINLYVDEQLGKSEAIRDLRRWGSKEMESVTRELKQKANGVFLWVVLMVEQLLLTSQDNPSIDAIRKVMRDLPKDLNTLYDRIQDKIGPRKGSDASRLYQLIMTWKRFWKGPMKATLLWLAFDKDIGQQEYPEPDREPDIAKFTKRLLAGHTRGLLQISDSSSSGNTHTVDFLHRTAYEWIQERSNWGRILDSGPADYEPVLPILAVLVSRTLYLGKAPNFEFQYCRLCQIFLLAGNVTDTPDARAKLVSIKLTTQATGNTLTGHLTPPY</sequence>
<evidence type="ECO:0000256" key="1">
    <source>
        <dbReference type="ARBA" id="ARBA00022737"/>
    </source>
</evidence>
<dbReference type="Proteomes" id="UP000054516">
    <property type="component" value="Unassembled WGS sequence"/>
</dbReference>
<name>A0A1W2TL72_ROSNE</name>
<evidence type="ECO:0000313" key="3">
    <source>
        <dbReference type="EMBL" id="GAP89039.1"/>
    </source>
</evidence>
<evidence type="ECO:0000313" key="4">
    <source>
        <dbReference type="Proteomes" id="UP000054516"/>
    </source>
</evidence>
<dbReference type="PANTHER" id="PTHR10039:SF5">
    <property type="entry name" value="NACHT DOMAIN-CONTAINING PROTEIN"/>
    <property type="match status" value="1"/>
</dbReference>
<keyword evidence="4" id="KW-1185">Reference proteome</keyword>
<dbReference type="SUPFAM" id="SSF52540">
    <property type="entry name" value="P-loop containing nucleoside triphosphate hydrolases"/>
    <property type="match status" value="1"/>
</dbReference>
<dbReference type="STRING" id="77044.A0A1W2TL72"/>
<organism evidence="3">
    <name type="scientific">Rosellinia necatrix</name>
    <name type="common">White root-rot fungus</name>
    <dbReference type="NCBI Taxonomy" id="77044"/>
    <lineage>
        <taxon>Eukaryota</taxon>
        <taxon>Fungi</taxon>
        <taxon>Dikarya</taxon>
        <taxon>Ascomycota</taxon>
        <taxon>Pezizomycotina</taxon>
        <taxon>Sordariomycetes</taxon>
        <taxon>Xylariomycetidae</taxon>
        <taxon>Xylariales</taxon>
        <taxon>Xylariaceae</taxon>
        <taxon>Rosellinia</taxon>
    </lineage>
</organism>
<dbReference type="EMBL" id="DF977479">
    <property type="protein sequence ID" value="GAP89039.1"/>
    <property type="molecule type" value="Genomic_DNA"/>
</dbReference>
<proteinExistence type="predicted"/>
<evidence type="ECO:0000259" key="2">
    <source>
        <dbReference type="Pfam" id="PF24883"/>
    </source>
</evidence>
<dbReference type="OMA" id="IVHHAST"/>
<reference evidence="3" key="1">
    <citation type="submission" date="2016-03" db="EMBL/GenBank/DDBJ databases">
        <title>Draft genome sequence of Rosellinia necatrix.</title>
        <authorList>
            <person name="Kanematsu S."/>
        </authorList>
    </citation>
    <scope>NUCLEOTIDE SEQUENCE [LARGE SCALE GENOMIC DNA]</scope>
    <source>
        <strain evidence="3">W97</strain>
    </source>
</reference>
<gene>
    <name evidence="3" type="ORF">SAMD00023353_3401240</name>
</gene>
<dbReference type="Gene3D" id="3.40.50.300">
    <property type="entry name" value="P-loop containing nucleotide triphosphate hydrolases"/>
    <property type="match status" value="1"/>
</dbReference>
<accession>A0A1W2TL72</accession>
<protein>
    <recommendedName>
        <fullName evidence="2">Nephrocystin 3-like N-terminal domain-containing protein</fullName>
    </recommendedName>
</protein>
<dbReference type="AlphaFoldDB" id="A0A1W2TL72"/>